<name>A0A9J7LSM2_BRAFL</name>
<gene>
    <name evidence="4" type="primary">LOC118423433</name>
</gene>
<dbReference type="Proteomes" id="UP000001554">
    <property type="component" value="Chromosome 9"/>
</dbReference>
<dbReference type="GeneID" id="118423433"/>
<dbReference type="InterPro" id="IPR046496">
    <property type="entry name" value="DUF6589"/>
</dbReference>
<dbReference type="AlphaFoldDB" id="A0A9J7LSM2"/>
<dbReference type="Pfam" id="PF20231">
    <property type="entry name" value="DUF6589"/>
    <property type="match status" value="1"/>
</dbReference>
<accession>A0A9J7LSM2</accession>
<evidence type="ECO:0000313" key="3">
    <source>
        <dbReference type="Proteomes" id="UP000001554"/>
    </source>
</evidence>
<dbReference type="SUPFAM" id="SSF57903">
    <property type="entry name" value="FYVE/PHD zinc finger"/>
    <property type="match status" value="1"/>
</dbReference>
<evidence type="ECO:0000313" key="4">
    <source>
        <dbReference type="RefSeq" id="XP_035687479.1"/>
    </source>
</evidence>
<evidence type="ECO:0000259" key="2">
    <source>
        <dbReference type="Pfam" id="PF20231"/>
    </source>
</evidence>
<evidence type="ECO:0000256" key="1">
    <source>
        <dbReference type="SAM" id="MobiDB-lite"/>
    </source>
</evidence>
<feature type="region of interest" description="Disordered" evidence="1">
    <location>
        <begin position="111"/>
        <end position="143"/>
    </location>
</feature>
<protein>
    <submittedName>
        <fullName evidence="4">Uncharacterized protein LOC118423433</fullName>
    </submittedName>
</protein>
<organism evidence="3 4">
    <name type="scientific">Branchiostoma floridae</name>
    <name type="common">Florida lancelet</name>
    <name type="synonym">Amphioxus</name>
    <dbReference type="NCBI Taxonomy" id="7739"/>
    <lineage>
        <taxon>Eukaryota</taxon>
        <taxon>Metazoa</taxon>
        <taxon>Chordata</taxon>
        <taxon>Cephalochordata</taxon>
        <taxon>Leptocardii</taxon>
        <taxon>Amphioxiformes</taxon>
        <taxon>Branchiostomatidae</taxon>
        <taxon>Branchiostoma</taxon>
    </lineage>
</organism>
<dbReference type="KEGG" id="bfo:118423433"/>
<dbReference type="OMA" id="CAYICLL"/>
<reference evidence="4" key="2">
    <citation type="submission" date="2025-08" db="UniProtKB">
        <authorList>
            <consortium name="RefSeq"/>
        </authorList>
    </citation>
    <scope>IDENTIFICATION</scope>
    <source>
        <strain evidence="4">S238N-H82</strain>
        <tissue evidence="4">Testes</tissue>
    </source>
</reference>
<feature type="domain" description="DUF6589" evidence="2">
    <location>
        <begin position="398"/>
        <end position="891"/>
    </location>
</feature>
<dbReference type="InterPro" id="IPR013083">
    <property type="entry name" value="Znf_RING/FYVE/PHD"/>
</dbReference>
<dbReference type="RefSeq" id="XP_035687479.1">
    <property type="nucleotide sequence ID" value="XM_035831586.1"/>
</dbReference>
<reference evidence="3" key="1">
    <citation type="journal article" date="2020" name="Nat. Ecol. Evol.">
        <title>Deeply conserved synteny resolves early events in vertebrate evolution.</title>
        <authorList>
            <person name="Simakov O."/>
            <person name="Marletaz F."/>
            <person name="Yue J.X."/>
            <person name="O'Connell B."/>
            <person name="Jenkins J."/>
            <person name="Brandt A."/>
            <person name="Calef R."/>
            <person name="Tung C.H."/>
            <person name="Huang T.K."/>
            <person name="Schmutz J."/>
            <person name="Satoh N."/>
            <person name="Yu J.K."/>
            <person name="Putnam N.H."/>
            <person name="Green R.E."/>
            <person name="Rokhsar D.S."/>
        </authorList>
    </citation>
    <scope>NUCLEOTIDE SEQUENCE [LARGE SCALE GENOMIC DNA]</scope>
    <source>
        <strain evidence="3">S238N-H82</strain>
    </source>
</reference>
<dbReference type="InterPro" id="IPR011011">
    <property type="entry name" value="Znf_FYVE_PHD"/>
</dbReference>
<sequence length="995" mass="112775">MFLFQNKSQTKYETLLSQNHNGILHRNEWYGKYDTTFTFTHIDAVTMESCHNCGNLFIKSTKGYSRKRISTITSPLTYKQVFAASPSVSCFLCYSCIQQLNSKTVQWKGKRKWSARHSPSKSPPQSPVRKSLRIQSSSGLMGSSGQVGDAVRMLARKQYLKAFRLLLQHPATKQQMITACKEAILTERKNLNGDKSSPLRKPVTLDNVTAFSWQETLTWAEGHAPLLMAVLKAMFPKSEDKETVERRTGLILSVALYSNKRVRFPQACMGVQLWKQGCPQKVFATLNSLGVSQSVQAARSQVDRLRLGHDSEVKVWKQEAEKTAVGARRRLSFEEAPPRAKGYSLTWDNVQIDAHAKHHSTEHQNTFLMWALCFAHQNKVPFPLADTPGTLRAVEVDPHSILPAPEVFTSVRSRMVTVVSRILVDNIPPFECLKGKVNRHIPHQHSREMKEKSNVVNLGVVEANPSSTEGVIQVMETLHNHVPAPQGKLLPILCCGDGLSIERMVHSKRARSNGETPRTRLEGLVEGPQEFHREILLLQDTMDELFDHKSEACRGTLSQLKAYFSHRSLKKNVQDNVQHVWDMIEFATCAYICLLAVDICNMGNLQDTPADFPTSSTNATKLKWVTNLSQKIVDFCWQPPEAEDIMLAATASQADRDDTEEIFPYCSCMEDKDETMVKCCSAVCKQSWYHLSCAELQAAPHDDWYCSQSCADDGTYIYCMCHQRKGGEMVQCHLGDKCLHDEWYHSDCLCGTDFEDQWYCSDDCLQGAMSEDKVQCYSKALMWEGLCHLVRRDCVREGDGPAMIQTWQMDMVSFWNKRHYKYFIIGHQMLTGIGGFLPERLRHDLTWNRVANLKGGPGSNIGLDLVNEFLNNDFKDMLKHSRGQYTDTQVQRCAEMSGPFGRELDRVFTAAGLGSYITHASTFSHDGRYQADIDRFVSDFKGDGLFAYLPGRQHTGFEDYTYNSRIRQPEKMGGKLRQLAKEMDLWADIAKSSGQ</sequence>
<dbReference type="Gene3D" id="3.30.40.10">
    <property type="entry name" value="Zinc/RING finger domain, C3HC4 (zinc finger)"/>
    <property type="match status" value="2"/>
</dbReference>
<keyword evidence="3" id="KW-1185">Reference proteome</keyword>
<dbReference type="OrthoDB" id="10062821at2759"/>
<proteinExistence type="predicted"/>